<dbReference type="SUPFAM" id="SSF52540">
    <property type="entry name" value="P-loop containing nucleoside triphosphate hydrolases"/>
    <property type="match status" value="1"/>
</dbReference>
<feature type="domain" description="ABC transporter" evidence="5">
    <location>
        <begin position="8"/>
        <end position="236"/>
    </location>
</feature>
<dbReference type="PANTHER" id="PTHR43335">
    <property type="entry name" value="ABC TRANSPORTER, ATP-BINDING PROTEIN"/>
    <property type="match status" value="1"/>
</dbReference>
<evidence type="ECO:0000256" key="2">
    <source>
        <dbReference type="ARBA" id="ARBA00022448"/>
    </source>
</evidence>
<evidence type="ECO:0000259" key="5">
    <source>
        <dbReference type="PROSITE" id="PS50893"/>
    </source>
</evidence>
<comment type="similarity">
    <text evidence="1">Belongs to the ABC transporter superfamily.</text>
</comment>
<dbReference type="GO" id="GO:0016887">
    <property type="term" value="F:ATP hydrolysis activity"/>
    <property type="evidence" value="ECO:0007669"/>
    <property type="project" value="InterPro"/>
</dbReference>
<dbReference type="SMART" id="SM00382">
    <property type="entry name" value="AAA"/>
    <property type="match status" value="1"/>
</dbReference>
<dbReference type="InterPro" id="IPR017871">
    <property type="entry name" value="ABC_transporter-like_CS"/>
</dbReference>
<dbReference type="GO" id="GO:0005524">
    <property type="term" value="F:ATP binding"/>
    <property type="evidence" value="ECO:0007669"/>
    <property type="project" value="UniProtKB-KW"/>
</dbReference>
<organism evidence="6">
    <name type="scientific">Nakamurella sp. A5-74</name>
    <dbReference type="NCBI Taxonomy" id="3158264"/>
    <lineage>
        <taxon>Bacteria</taxon>
        <taxon>Bacillati</taxon>
        <taxon>Actinomycetota</taxon>
        <taxon>Actinomycetes</taxon>
        <taxon>Nakamurellales</taxon>
        <taxon>Nakamurellaceae</taxon>
        <taxon>Nakamurella</taxon>
    </lineage>
</organism>
<gene>
    <name evidence="6" type="ORF">ABLG96_04095</name>
</gene>
<keyword evidence="3" id="KW-0547">Nucleotide-binding</keyword>
<name>A0AAU8DRA5_9ACTN</name>
<dbReference type="PROSITE" id="PS50893">
    <property type="entry name" value="ABC_TRANSPORTER_2"/>
    <property type="match status" value="1"/>
</dbReference>
<sequence>MTNVVEVVGVNKIYRRWRRPAQHAVRDLDLQVDRGGVFGFLGPNGSGKTTTIRLLLGLARADSGSMKLLGRSVPDELPQVIGRIGSLVETPLFFPNFSGRQNLSLLAQASRIPEARVEEMLELVDLRERAGDRVKAYSLGMKQRLGIAAALLKNPELLILDEPGNGLDAAGIREIRELIVRLGGSGVTVLLSSHQLSEVQQVCDRVAIMSKGQVIAAGSVADLVRSGSSGDFRVRVDDPAGLGRAALERHGFSVTAEVDHLRVGGVQDPARVTQALAQASLYLSELTPIAADLESVFLQITGDEEAAPSGTHSTRPREAS</sequence>
<dbReference type="InterPro" id="IPR027417">
    <property type="entry name" value="P-loop_NTPase"/>
</dbReference>
<dbReference type="InterPro" id="IPR003439">
    <property type="entry name" value="ABC_transporter-like_ATP-bd"/>
</dbReference>
<dbReference type="InterPro" id="IPR003593">
    <property type="entry name" value="AAA+_ATPase"/>
</dbReference>
<keyword evidence="4 6" id="KW-0067">ATP-binding</keyword>
<evidence type="ECO:0000256" key="3">
    <source>
        <dbReference type="ARBA" id="ARBA00022741"/>
    </source>
</evidence>
<reference evidence="6" key="1">
    <citation type="submission" date="2024-05" db="EMBL/GenBank/DDBJ databases">
        <authorList>
            <person name="Cai S.Y."/>
            <person name="Jin L.M."/>
            <person name="Li H.R."/>
        </authorList>
    </citation>
    <scope>NUCLEOTIDE SEQUENCE</scope>
    <source>
        <strain evidence="6">A5-74</strain>
    </source>
</reference>
<dbReference type="AlphaFoldDB" id="A0AAU8DRA5"/>
<evidence type="ECO:0000256" key="1">
    <source>
        <dbReference type="ARBA" id="ARBA00005417"/>
    </source>
</evidence>
<protein>
    <submittedName>
        <fullName evidence="6">ABC transporter ATP-binding protein</fullName>
    </submittedName>
</protein>
<dbReference type="PROSITE" id="PS00211">
    <property type="entry name" value="ABC_TRANSPORTER_1"/>
    <property type="match status" value="1"/>
</dbReference>
<accession>A0AAU8DRA5</accession>
<dbReference type="EMBL" id="CP159218">
    <property type="protein sequence ID" value="XCG64530.1"/>
    <property type="molecule type" value="Genomic_DNA"/>
</dbReference>
<dbReference type="Gene3D" id="3.40.50.300">
    <property type="entry name" value="P-loop containing nucleotide triphosphate hydrolases"/>
    <property type="match status" value="1"/>
</dbReference>
<dbReference type="Pfam" id="PF00005">
    <property type="entry name" value="ABC_tran"/>
    <property type="match status" value="1"/>
</dbReference>
<dbReference type="PANTHER" id="PTHR43335:SF4">
    <property type="entry name" value="ABC TRANSPORTER, ATP-BINDING PROTEIN"/>
    <property type="match status" value="1"/>
</dbReference>
<evidence type="ECO:0000256" key="4">
    <source>
        <dbReference type="ARBA" id="ARBA00022840"/>
    </source>
</evidence>
<dbReference type="RefSeq" id="WP_353650143.1">
    <property type="nucleotide sequence ID" value="NZ_CP159218.1"/>
</dbReference>
<proteinExistence type="inferred from homology"/>
<evidence type="ECO:0000313" key="6">
    <source>
        <dbReference type="EMBL" id="XCG64530.1"/>
    </source>
</evidence>
<keyword evidence="2" id="KW-0813">Transport</keyword>